<organism evidence="1 2">
    <name type="scientific">Trichuris suis</name>
    <name type="common">pig whipworm</name>
    <dbReference type="NCBI Taxonomy" id="68888"/>
    <lineage>
        <taxon>Eukaryota</taxon>
        <taxon>Metazoa</taxon>
        <taxon>Ecdysozoa</taxon>
        <taxon>Nematoda</taxon>
        <taxon>Enoplea</taxon>
        <taxon>Dorylaimia</taxon>
        <taxon>Trichinellida</taxon>
        <taxon>Trichuridae</taxon>
        <taxon>Trichuris</taxon>
    </lineage>
</organism>
<protein>
    <submittedName>
        <fullName evidence="1">Uncharacterized protein</fullName>
    </submittedName>
</protein>
<dbReference type="Proteomes" id="UP000030764">
    <property type="component" value="Unassembled WGS sequence"/>
</dbReference>
<proteinExistence type="predicted"/>
<name>A0A085LL71_9BILA</name>
<dbReference type="EMBL" id="KL363436">
    <property type="protein sequence ID" value="KFD45717.1"/>
    <property type="molecule type" value="Genomic_DNA"/>
</dbReference>
<gene>
    <name evidence="1" type="ORF">M513_13406</name>
</gene>
<reference evidence="1 2" key="1">
    <citation type="journal article" date="2014" name="Nat. Genet.">
        <title>Genome and transcriptome of the porcine whipworm Trichuris suis.</title>
        <authorList>
            <person name="Jex A.R."/>
            <person name="Nejsum P."/>
            <person name="Schwarz E.M."/>
            <person name="Hu L."/>
            <person name="Young N.D."/>
            <person name="Hall R.S."/>
            <person name="Korhonen P.K."/>
            <person name="Liao S."/>
            <person name="Thamsborg S."/>
            <person name="Xia J."/>
            <person name="Xu P."/>
            <person name="Wang S."/>
            <person name="Scheerlinck J.P."/>
            <person name="Hofmann A."/>
            <person name="Sternberg P.W."/>
            <person name="Wang J."/>
            <person name="Gasser R.B."/>
        </authorList>
    </citation>
    <scope>NUCLEOTIDE SEQUENCE [LARGE SCALE GENOMIC DNA]</scope>
    <source>
        <strain evidence="1">DCEP-RM93M</strain>
    </source>
</reference>
<sequence>MRDNSVCGILGRSERLFSRSHMRDNSVCGILPFLEGTEGRELGAVRELVERRERERGIADNYPAQRTICRC</sequence>
<evidence type="ECO:0000313" key="2">
    <source>
        <dbReference type="Proteomes" id="UP000030764"/>
    </source>
</evidence>
<keyword evidence="2" id="KW-1185">Reference proteome</keyword>
<evidence type="ECO:0000313" key="1">
    <source>
        <dbReference type="EMBL" id="KFD45717.1"/>
    </source>
</evidence>
<dbReference type="AlphaFoldDB" id="A0A085LL71"/>
<accession>A0A085LL71</accession>